<dbReference type="AlphaFoldDB" id="A0A4U1MHC5"/>
<evidence type="ECO:0000313" key="3">
    <source>
        <dbReference type="EMBL" id="TKD70121.1"/>
    </source>
</evidence>
<dbReference type="RefSeq" id="WP_136947538.1">
    <property type="nucleotide sequence ID" value="NZ_SWFM01000003.1"/>
</dbReference>
<dbReference type="GO" id="GO:0004792">
    <property type="term" value="F:thiosulfate-cyanide sulfurtransferase activity"/>
    <property type="evidence" value="ECO:0007669"/>
    <property type="project" value="TreeGrafter"/>
</dbReference>
<dbReference type="EMBL" id="SWFM01000003">
    <property type="protein sequence ID" value="TKD70121.1"/>
    <property type="molecule type" value="Genomic_DNA"/>
</dbReference>
<dbReference type="OrthoDB" id="9804286at2"/>
<dbReference type="Pfam" id="PF00899">
    <property type="entry name" value="ThiF"/>
    <property type="match status" value="1"/>
</dbReference>
<dbReference type="CDD" id="cd00757">
    <property type="entry name" value="ThiF_MoeB_HesA_family"/>
    <property type="match status" value="1"/>
</dbReference>
<dbReference type="Gene3D" id="3.40.50.720">
    <property type="entry name" value="NAD(P)-binding Rossmann-like Domain"/>
    <property type="match status" value="1"/>
</dbReference>
<dbReference type="PANTHER" id="PTHR10953">
    <property type="entry name" value="UBIQUITIN-ACTIVATING ENZYME E1"/>
    <property type="match status" value="1"/>
</dbReference>
<reference evidence="3 4" key="1">
    <citation type="submission" date="2019-04" db="EMBL/GenBank/DDBJ databases">
        <title>Genome sequence of Bacillus hwajinpoensis strain Y2.</title>
        <authorList>
            <person name="Fair J.L."/>
            <person name="Maclea K.S."/>
        </authorList>
    </citation>
    <scope>NUCLEOTIDE SEQUENCE [LARGE SCALE GENOMIC DNA]</scope>
    <source>
        <strain evidence="3 4">Y2</strain>
    </source>
</reference>
<evidence type="ECO:0000259" key="2">
    <source>
        <dbReference type="Pfam" id="PF00899"/>
    </source>
</evidence>
<keyword evidence="3" id="KW-0548">Nucleotidyltransferase</keyword>
<protein>
    <submittedName>
        <fullName evidence="3">Thiazole biosynthesis adenylyltransferase ThiF</fullName>
    </submittedName>
</protein>
<dbReference type="GO" id="GO:0016779">
    <property type="term" value="F:nucleotidyltransferase activity"/>
    <property type="evidence" value="ECO:0007669"/>
    <property type="project" value="UniProtKB-KW"/>
</dbReference>
<dbReference type="SUPFAM" id="SSF69572">
    <property type="entry name" value="Activating enzymes of the ubiquitin-like proteins"/>
    <property type="match status" value="1"/>
</dbReference>
<dbReference type="InterPro" id="IPR045886">
    <property type="entry name" value="ThiF/MoeB/HesA"/>
</dbReference>
<name>A0A4U1MHC5_9BACL</name>
<proteinExistence type="inferred from homology"/>
<dbReference type="InterPro" id="IPR035985">
    <property type="entry name" value="Ubiquitin-activating_enz"/>
</dbReference>
<evidence type="ECO:0000256" key="1">
    <source>
        <dbReference type="ARBA" id="ARBA00009919"/>
    </source>
</evidence>
<sequence>MGDFKRYSRQMLFSPIGEEGQYQFSQSSALIVGMGALGTAIANHLVRAGCGYVRIVDRDYVEQSNLQRQMLFDEEDVAASLPKTVAAKKKLEKMNSSITIDAVTADVNASNIIELLDGIDFVMDGTDNFSTRFLLNDACFKKKIPFVYGGAVSSRGMTALFVPEETPCLRCFIQSGEGSSGETCDTIGVISPIVDIIASYQVTEIMKYVSGAHDKLHRSLLTLDIWNNHRYAMKFSTPKEGCPTCQKHEFPALKMGNRQEVTSMCGRETIQIHLESQFDLQEWATKLDKTTTIKKTPFLLRAQLEEGERLVLFPDGRVLIQGTEDSGRAKALYARYIGM</sequence>
<dbReference type="FunFam" id="3.40.50.720:FF:000080">
    <property type="entry name" value="Thiazole biosynthesis adenylyltransferase ThiF"/>
    <property type="match status" value="1"/>
</dbReference>
<dbReference type="InterPro" id="IPR000594">
    <property type="entry name" value="ThiF_NAD_FAD-bd"/>
</dbReference>
<dbReference type="GO" id="GO:0008641">
    <property type="term" value="F:ubiquitin-like modifier activating enzyme activity"/>
    <property type="evidence" value="ECO:0007669"/>
    <property type="project" value="InterPro"/>
</dbReference>
<dbReference type="GO" id="GO:0005829">
    <property type="term" value="C:cytosol"/>
    <property type="evidence" value="ECO:0007669"/>
    <property type="project" value="TreeGrafter"/>
</dbReference>
<feature type="domain" description="THIF-type NAD/FAD binding fold" evidence="2">
    <location>
        <begin position="7"/>
        <end position="243"/>
    </location>
</feature>
<comment type="similarity">
    <text evidence="1">Belongs to the HesA/MoeB/ThiF family.</text>
</comment>
<accession>A0A4U1MHC5</accession>
<dbReference type="Proteomes" id="UP000310541">
    <property type="component" value="Unassembled WGS sequence"/>
</dbReference>
<organism evidence="3 4">
    <name type="scientific">Guptibacillus hwajinpoensis</name>
    <dbReference type="NCBI Taxonomy" id="208199"/>
    <lineage>
        <taxon>Bacteria</taxon>
        <taxon>Bacillati</taxon>
        <taxon>Bacillota</taxon>
        <taxon>Bacilli</taxon>
        <taxon>Bacillales</taxon>
        <taxon>Guptibacillaceae</taxon>
        <taxon>Guptibacillus</taxon>
    </lineage>
</organism>
<dbReference type="PANTHER" id="PTHR10953:SF102">
    <property type="entry name" value="ADENYLYLTRANSFERASE AND SULFURTRANSFERASE MOCS3"/>
    <property type="match status" value="1"/>
</dbReference>
<gene>
    <name evidence="3" type="ORF">FBF83_12755</name>
</gene>
<dbReference type="GO" id="GO:0008146">
    <property type="term" value="F:sulfotransferase activity"/>
    <property type="evidence" value="ECO:0007669"/>
    <property type="project" value="TreeGrafter"/>
</dbReference>
<keyword evidence="3" id="KW-0808">Transferase</keyword>
<evidence type="ECO:0000313" key="4">
    <source>
        <dbReference type="Proteomes" id="UP000310541"/>
    </source>
</evidence>
<comment type="caution">
    <text evidence="3">The sequence shown here is derived from an EMBL/GenBank/DDBJ whole genome shotgun (WGS) entry which is preliminary data.</text>
</comment>